<evidence type="ECO:0000313" key="3">
    <source>
        <dbReference type="Proteomes" id="UP000319769"/>
    </source>
</evidence>
<keyword evidence="1" id="KW-1133">Transmembrane helix</keyword>
<feature type="transmembrane region" description="Helical" evidence="1">
    <location>
        <begin position="12"/>
        <end position="38"/>
    </location>
</feature>
<dbReference type="AlphaFoldDB" id="A0A5N0V331"/>
<evidence type="ECO:0000256" key="1">
    <source>
        <dbReference type="SAM" id="Phobius"/>
    </source>
</evidence>
<dbReference type="RefSeq" id="WP_144762522.1">
    <property type="nucleotide sequence ID" value="NZ_VMNW02000038.1"/>
</dbReference>
<feature type="transmembrane region" description="Helical" evidence="1">
    <location>
        <begin position="76"/>
        <end position="96"/>
    </location>
</feature>
<comment type="caution">
    <text evidence="2">The sequence shown here is derived from an EMBL/GenBank/DDBJ whole genome shotgun (WGS) entry which is preliminary data.</text>
</comment>
<sequence>MNSRYGITFTGLVLASGAGVFLGTVPVGYLALIATAFVDTPTLLALPGALGLGALVGLVVARGTRRRVRPRMTHRYRRFTIAGLATMPGLLFVGRFPNLTTNVTASEWAAGFVVCSGLAGMVVYYRWRKRVALERHARLASERPEQSRVAVR</sequence>
<reference evidence="2" key="1">
    <citation type="submission" date="2019-09" db="EMBL/GenBank/DDBJ databases">
        <authorList>
            <person name="Teo W.F.A."/>
            <person name="Duangmal K."/>
        </authorList>
    </citation>
    <scope>NUCLEOTIDE SEQUENCE [LARGE SCALE GENOMIC DNA]</scope>
    <source>
        <strain evidence="2">K81G1</strain>
    </source>
</reference>
<feature type="transmembrane region" description="Helical" evidence="1">
    <location>
        <begin position="44"/>
        <end position="64"/>
    </location>
</feature>
<protein>
    <submittedName>
        <fullName evidence="2">Uncharacterized protein</fullName>
    </submittedName>
</protein>
<evidence type="ECO:0000313" key="2">
    <source>
        <dbReference type="EMBL" id="KAA9157971.1"/>
    </source>
</evidence>
<gene>
    <name evidence="2" type="ORF">FPZ12_024120</name>
</gene>
<name>A0A5N0V331_9PSEU</name>
<accession>A0A5N0V331</accession>
<keyword evidence="1" id="KW-0472">Membrane</keyword>
<feature type="transmembrane region" description="Helical" evidence="1">
    <location>
        <begin position="108"/>
        <end position="127"/>
    </location>
</feature>
<dbReference type="Proteomes" id="UP000319769">
    <property type="component" value="Unassembled WGS sequence"/>
</dbReference>
<keyword evidence="1" id="KW-0812">Transmembrane</keyword>
<dbReference type="EMBL" id="VMNW02000038">
    <property type="protein sequence ID" value="KAA9157971.1"/>
    <property type="molecule type" value="Genomic_DNA"/>
</dbReference>
<dbReference type="OrthoDB" id="3623622at2"/>
<organism evidence="2 3">
    <name type="scientific">Amycolatopsis acidicola</name>
    <dbReference type="NCBI Taxonomy" id="2596893"/>
    <lineage>
        <taxon>Bacteria</taxon>
        <taxon>Bacillati</taxon>
        <taxon>Actinomycetota</taxon>
        <taxon>Actinomycetes</taxon>
        <taxon>Pseudonocardiales</taxon>
        <taxon>Pseudonocardiaceae</taxon>
        <taxon>Amycolatopsis</taxon>
    </lineage>
</organism>
<proteinExistence type="predicted"/>
<keyword evidence="3" id="KW-1185">Reference proteome</keyword>